<evidence type="ECO:0000313" key="1">
    <source>
        <dbReference type="EMBL" id="OWA52372.1"/>
    </source>
</evidence>
<accession>A0A9X6RM07</accession>
<name>A0A9X6RM07_HYPEX</name>
<organism evidence="1 2">
    <name type="scientific">Hypsibius exemplaris</name>
    <name type="common">Freshwater tardigrade</name>
    <dbReference type="NCBI Taxonomy" id="2072580"/>
    <lineage>
        <taxon>Eukaryota</taxon>
        <taxon>Metazoa</taxon>
        <taxon>Ecdysozoa</taxon>
        <taxon>Tardigrada</taxon>
        <taxon>Eutardigrada</taxon>
        <taxon>Parachela</taxon>
        <taxon>Hypsibioidea</taxon>
        <taxon>Hypsibiidae</taxon>
        <taxon>Hypsibius</taxon>
    </lineage>
</organism>
<protein>
    <submittedName>
        <fullName evidence="1">Uncharacterized protein</fullName>
    </submittedName>
</protein>
<dbReference type="Proteomes" id="UP000192578">
    <property type="component" value="Unassembled WGS sequence"/>
</dbReference>
<reference evidence="2" key="1">
    <citation type="submission" date="2017-01" db="EMBL/GenBank/DDBJ databases">
        <title>Comparative genomics of anhydrobiosis in the tardigrade Hypsibius dujardini.</title>
        <authorList>
            <person name="Yoshida Y."/>
            <person name="Koutsovoulos G."/>
            <person name="Laetsch D."/>
            <person name="Stevens L."/>
            <person name="Kumar S."/>
            <person name="Horikawa D."/>
            <person name="Ishino K."/>
            <person name="Komine S."/>
            <person name="Tomita M."/>
            <person name="Blaxter M."/>
            <person name="Arakawa K."/>
        </authorList>
    </citation>
    <scope>NUCLEOTIDE SEQUENCE [LARGE SCALE GENOMIC DNA]</scope>
    <source>
        <strain evidence="2">Z151</strain>
    </source>
</reference>
<dbReference type="EMBL" id="MTYJ01000265">
    <property type="protein sequence ID" value="OWA52372.1"/>
    <property type="molecule type" value="Genomic_DNA"/>
</dbReference>
<gene>
    <name evidence="1" type="ORF">BV898_16827</name>
</gene>
<proteinExistence type="predicted"/>
<sequence length="346" mass="40185">MQQLPEHWTAPDYLQYRSQVHKIARSLTKINDCDTPSGRAEAVKAFLSEYSQTDSSAGLHWIRRRMDNKIGGSGLLDDLKQYLSTMRNSGQLNDLEKYVRTMRNSGRQHDLKKYVRMRRDSGPLDDLEQYVRMMRDSGGLDDMEQFLRMMRDLGGLNNLETYLSTIRDSCPSDDLSRQDRKMEDKMLPDALIQVLTKLCDIYLDLVLLICIVSFNFAAYVWYEFPNNNRTIPAAIKTERDLLIREMNCIFEHLGRVLELLYPWGFRPAGVLLIDNRLLSPIDAIHEWANFKDDQYEDRLIRDFKATVLTSKEHKGKAIFDRDVLTTSSEKSACDPEQQKNIAHDVC</sequence>
<comment type="caution">
    <text evidence="1">The sequence shown here is derived from an EMBL/GenBank/DDBJ whole genome shotgun (WGS) entry which is preliminary data.</text>
</comment>
<keyword evidence="2" id="KW-1185">Reference proteome</keyword>
<evidence type="ECO:0000313" key="2">
    <source>
        <dbReference type="Proteomes" id="UP000192578"/>
    </source>
</evidence>
<dbReference type="AlphaFoldDB" id="A0A9X6RM07"/>